<dbReference type="InterPro" id="IPR029058">
    <property type="entry name" value="AB_hydrolase_fold"/>
</dbReference>
<comment type="caution">
    <text evidence="2">The sequence shown here is derived from an EMBL/GenBank/DDBJ whole genome shotgun (WGS) entry which is preliminary data.</text>
</comment>
<proteinExistence type="predicted"/>
<reference evidence="2 3" key="1">
    <citation type="journal article" date="2021" name="Int. J. Syst. Evol. Microbiol.">
        <title>Salipiger mangrovisoli sp. nov., isolated from mangrove soil and the proposal for the reclassification of Paraphaeobacter pallidus as Salipiger pallidus comb. nov.</title>
        <authorList>
            <person name="Du J."/>
            <person name="Liu Y."/>
            <person name="Pei T."/>
            <person name="Deng M.R."/>
            <person name="Zhu H."/>
        </authorList>
    </citation>
    <scope>NUCLEOTIDE SEQUENCE [LARGE SCALE GENOMIC DNA]</scope>
    <source>
        <strain evidence="2 3">6D45A</strain>
    </source>
</reference>
<keyword evidence="3" id="KW-1185">Reference proteome</keyword>
<accession>A0ABR9X6J6</accession>
<dbReference type="Proteomes" id="UP000607796">
    <property type="component" value="Unassembled WGS sequence"/>
</dbReference>
<evidence type="ECO:0000313" key="2">
    <source>
        <dbReference type="EMBL" id="MBE9639158.1"/>
    </source>
</evidence>
<dbReference type="RefSeq" id="WP_194136460.1">
    <property type="nucleotide sequence ID" value="NZ_JADFFK010000017.1"/>
</dbReference>
<dbReference type="EMBL" id="JADFFK010000017">
    <property type="protein sequence ID" value="MBE9639158.1"/>
    <property type="molecule type" value="Genomic_DNA"/>
</dbReference>
<evidence type="ECO:0008006" key="4">
    <source>
        <dbReference type="Google" id="ProtNLM"/>
    </source>
</evidence>
<sequence length="55" mass="5512">MLSAISLAGFSQGGCLAQELAARESAGLSAGLIGSGDGEEPPCDDLYGFPPKQID</sequence>
<evidence type="ECO:0000313" key="3">
    <source>
        <dbReference type="Proteomes" id="UP000607796"/>
    </source>
</evidence>
<evidence type="ECO:0000256" key="1">
    <source>
        <dbReference type="SAM" id="MobiDB-lite"/>
    </source>
</evidence>
<feature type="region of interest" description="Disordered" evidence="1">
    <location>
        <begin position="31"/>
        <end position="55"/>
    </location>
</feature>
<name>A0ABR9X6J6_9RHOB</name>
<protein>
    <recommendedName>
        <fullName evidence="4">Cutinase</fullName>
    </recommendedName>
</protein>
<dbReference type="SUPFAM" id="SSF53474">
    <property type="entry name" value="alpha/beta-Hydrolases"/>
    <property type="match status" value="1"/>
</dbReference>
<gene>
    <name evidence="2" type="ORF">IQ782_20085</name>
</gene>
<organism evidence="2 3">
    <name type="scientific">Salipiger mangrovisoli</name>
    <dbReference type="NCBI Taxonomy" id="2865933"/>
    <lineage>
        <taxon>Bacteria</taxon>
        <taxon>Pseudomonadati</taxon>
        <taxon>Pseudomonadota</taxon>
        <taxon>Alphaproteobacteria</taxon>
        <taxon>Rhodobacterales</taxon>
        <taxon>Roseobacteraceae</taxon>
        <taxon>Salipiger</taxon>
    </lineage>
</organism>